<name>A0A1Y2CVL3_9FUNG</name>
<dbReference type="AlphaFoldDB" id="A0A1Y2CVL3"/>
<evidence type="ECO:0000313" key="2">
    <source>
        <dbReference type="Proteomes" id="UP000193642"/>
    </source>
</evidence>
<dbReference type="EMBL" id="MCGO01000006">
    <property type="protein sequence ID" value="ORY51099.1"/>
    <property type="molecule type" value="Genomic_DNA"/>
</dbReference>
<comment type="caution">
    <text evidence="1">The sequence shown here is derived from an EMBL/GenBank/DDBJ whole genome shotgun (WGS) entry which is preliminary data.</text>
</comment>
<proteinExistence type="predicted"/>
<dbReference type="InterPro" id="IPR036770">
    <property type="entry name" value="Ankyrin_rpt-contain_sf"/>
</dbReference>
<dbReference type="OrthoDB" id="10275017at2759"/>
<sequence>MPMSQMDDSATTSILPSPGITLLPRELIQSIIELLPITTDLTQVGWASKTIFAPTIFCDSSFAKNHFLSQYSKFGKESAIDFVFNFIERDNDSSGLDLLPLTYQTAICQELVYCKESAGKLRYVHLHLFMSPRRFNLHSLHMGPPNESLLIKIVDALIKDPAFDLEYYSLEFFRWFSSYGVMKIIEMIFDDGRIIPENYMYRTPHGCIIEYLIKDGRAQPHKKDIIYAAKNGFYTAVEAFMKHPGIDSSPFYNDALQFVCRNLFKHEDVDTPWYVSWEESALHLLTDPRVDPSINYNELLYRAIIIGLTRIVTVILKDSRVDPSLDGNKALLSVGSRATQTDQENAFMYESLLADLRVDPSVDGNSALMLMAVRGCSESVQVLLKDPRLVVSADEAGTILAGAAGKGNVNVVKILLEDGRFPFTIQTEFDAEQDVLEVFSAHRKTEQLNLHFI</sequence>
<protein>
    <submittedName>
        <fullName evidence="1">Uncharacterized protein</fullName>
    </submittedName>
</protein>
<keyword evidence="2" id="KW-1185">Reference proteome</keyword>
<organism evidence="1 2">
    <name type="scientific">Rhizoclosmatium globosum</name>
    <dbReference type="NCBI Taxonomy" id="329046"/>
    <lineage>
        <taxon>Eukaryota</taxon>
        <taxon>Fungi</taxon>
        <taxon>Fungi incertae sedis</taxon>
        <taxon>Chytridiomycota</taxon>
        <taxon>Chytridiomycota incertae sedis</taxon>
        <taxon>Chytridiomycetes</taxon>
        <taxon>Chytridiales</taxon>
        <taxon>Chytriomycetaceae</taxon>
        <taxon>Rhizoclosmatium</taxon>
    </lineage>
</organism>
<dbReference type="Proteomes" id="UP000193642">
    <property type="component" value="Unassembled WGS sequence"/>
</dbReference>
<accession>A0A1Y2CVL3</accession>
<dbReference type="Gene3D" id="1.25.40.20">
    <property type="entry name" value="Ankyrin repeat-containing domain"/>
    <property type="match status" value="1"/>
</dbReference>
<evidence type="ECO:0000313" key="1">
    <source>
        <dbReference type="EMBL" id="ORY51099.1"/>
    </source>
</evidence>
<gene>
    <name evidence="1" type="ORF">BCR33DRAFT_837270</name>
</gene>
<dbReference type="SUPFAM" id="SSF48403">
    <property type="entry name" value="Ankyrin repeat"/>
    <property type="match status" value="1"/>
</dbReference>
<reference evidence="1 2" key="1">
    <citation type="submission" date="2016-07" db="EMBL/GenBank/DDBJ databases">
        <title>Pervasive Adenine N6-methylation of Active Genes in Fungi.</title>
        <authorList>
            <consortium name="DOE Joint Genome Institute"/>
            <person name="Mondo S.J."/>
            <person name="Dannebaum R.O."/>
            <person name="Kuo R.C."/>
            <person name="Labutti K."/>
            <person name="Haridas S."/>
            <person name="Kuo A."/>
            <person name="Salamov A."/>
            <person name="Ahrendt S.R."/>
            <person name="Lipzen A."/>
            <person name="Sullivan W."/>
            <person name="Andreopoulos W.B."/>
            <person name="Clum A."/>
            <person name="Lindquist E."/>
            <person name="Daum C."/>
            <person name="Ramamoorthy G.K."/>
            <person name="Gryganskyi A."/>
            <person name="Culley D."/>
            <person name="Magnuson J.K."/>
            <person name="James T.Y."/>
            <person name="O'Malley M.A."/>
            <person name="Stajich J.E."/>
            <person name="Spatafora J.W."/>
            <person name="Visel A."/>
            <person name="Grigoriev I.V."/>
        </authorList>
    </citation>
    <scope>NUCLEOTIDE SEQUENCE [LARGE SCALE GENOMIC DNA]</scope>
    <source>
        <strain evidence="1 2">JEL800</strain>
    </source>
</reference>